<dbReference type="EMBL" id="SRLO01003555">
    <property type="protein sequence ID" value="TNN31353.1"/>
    <property type="molecule type" value="Genomic_DNA"/>
</dbReference>
<sequence>MTPQCCSLEDRDLMVTVPPAGPHGSSRLLTAPHRSSRLLTAPHRSSPLLTAPHRSSPLLTGHQRATNGPPTGHHKYSVFRRSNRSKSHEPRSHISVGSVGKPKVTDWGVTLDAANGTAVLPDHGLRHGLQAGGHLHPLLPLLPPRRGSPPRPVSSSCPPAAVNDLPVTFL</sequence>
<protein>
    <submittedName>
        <fullName evidence="2">Uncharacterized protein</fullName>
    </submittedName>
</protein>
<feature type="region of interest" description="Disordered" evidence="1">
    <location>
        <begin position="41"/>
        <end position="99"/>
    </location>
</feature>
<gene>
    <name evidence="2" type="ORF">EYF80_058497</name>
</gene>
<evidence type="ECO:0000256" key="1">
    <source>
        <dbReference type="SAM" id="MobiDB-lite"/>
    </source>
</evidence>
<comment type="caution">
    <text evidence="2">The sequence shown here is derived from an EMBL/GenBank/DDBJ whole genome shotgun (WGS) entry which is preliminary data.</text>
</comment>
<name>A0A4Z2ERE8_9TELE</name>
<keyword evidence="3" id="KW-1185">Reference proteome</keyword>
<evidence type="ECO:0000313" key="2">
    <source>
        <dbReference type="EMBL" id="TNN31353.1"/>
    </source>
</evidence>
<dbReference type="Proteomes" id="UP000314294">
    <property type="component" value="Unassembled WGS sequence"/>
</dbReference>
<reference evidence="2 3" key="1">
    <citation type="submission" date="2019-03" db="EMBL/GenBank/DDBJ databases">
        <title>First draft genome of Liparis tanakae, snailfish: a comprehensive survey of snailfish specific genes.</title>
        <authorList>
            <person name="Kim W."/>
            <person name="Song I."/>
            <person name="Jeong J.-H."/>
            <person name="Kim D."/>
            <person name="Kim S."/>
            <person name="Ryu S."/>
            <person name="Song J.Y."/>
            <person name="Lee S.K."/>
        </authorList>
    </citation>
    <scope>NUCLEOTIDE SEQUENCE [LARGE SCALE GENOMIC DNA]</scope>
    <source>
        <tissue evidence="2">Muscle</tissue>
    </source>
</reference>
<feature type="compositionally biased region" description="Pro residues" evidence="1">
    <location>
        <begin position="140"/>
        <end position="152"/>
    </location>
</feature>
<proteinExistence type="predicted"/>
<feature type="region of interest" description="Disordered" evidence="1">
    <location>
        <begin position="138"/>
        <end position="159"/>
    </location>
</feature>
<accession>A0A4Z2ERE8</accession>
<organism evidence="2 3">
    <name type="scientific">Liparis tanakae</name>
    <name type="common">Tanaka's snailfish</name>
    <dbReference type="NCBI Taxonomy" id="230148"/>
    <lineage>
        <taxon>Eukaryota</taxon>
        <taxon>Metazoa</taxon>
        <taxon>Chordata</taxon>
        <taxon>Craniata</taxon>
        <taxon>Vertebrata</taxon>
        <taxon>Euteleostomi</taxon>
        <taxon>Actinopterygii</taxon>
        <taxon>Neopterygii</taxon>
        <taxon>Teleostei</taxon>
        <taxon>Neoteleostei</taxon>
        <taxon>Acanthomorphata</taxon>
        <taxon>Eupercaria</taxon>
        <taxon>Perciformes</taxon>
        <taxon>Cottioidei</taxon>
        <taxon>Cottales</taxon>
        <taxon>Liparidae</taxon>
        <taxon>Liparis</taxon>
    </lineage>
</organism>
<evidence type="ECO:0000313" key="3">
    <source>
        <dbReference type="Proteomes" id="UP000314294"/>
    </source>
</evidence>
<dbReference type="AlphaFoldDB" id="A0A4Z2ERE8"/>
<feature type="compositionally biased region" description="Basic residues" evidence="1">
    <location>
        <begin position="72"/>
        <end position="85"/>
    </location>
</feature>